<dbReference type="SUPFAM" id="SSF53335">
    <property type="entry name" value="S-adenosyl-L-methionine-dependent methyltransferases"/>
    <property type="match status" value="1"/>
</dbReference>
<name>A0A3S1B4K8_9BACT</name>
<dbReference type="PANTHER" id="PTHR34009:SF2">
    <property type="entry name" value="PROTEIN STAR"/>
    <property type="match status" value="1"/>
</dbReference>
<dbReference type="InterPro" id="IPR029063">
    <property type="entry name" value="SAM-dependent_MTases_sf"/>
</dbReference>
<evidence type="ECO:0000313" key="2">
    <source>
        <dbReference type="Proteomes" id="UP000281028"/>
    </source>
</evidence>
<dbReference type="RefSeq" id="WP_127034879.1">
    <property type="nucleotide sequence ID" value="NZ_JAABOK010000009.1"/>
</dbReference>
<keyword evidence="1" id="KW-0489">Methyltransferase</keyword>
<keyword evidence="2" id="KW-1185">Reference proteome</keyword>
<dbReference type="AlphaFoldDB" id="A0A3S1B4K8"/>
<dbReference type="OrthoDB" id="9801609at2"/>
<proteinExistence type="predicted"/>
<gene>
    <name evidence="1" type="ORF">ECE50_000825</name>
</gene>
<dbReference type="PANTHER" id="PTHR34009">
    <property type="entry name" value="PROTEIN STAR"/>
    <property type="match status" value="1"/>
</dbReference>
<sequence length="234" mass="27579">MSKLYYIINKIASGLFPRIRYSVRAYSSEGEDLILKRIFHQKEKGTYVDVGAHHPFRFSNTYLFYRMKWTGINIDPMPGSSALFNRYRPMDTNLEIGVSAERQLLTYSIFNEPALNTFSADKVKEYTREPQYKVIAEKKIETWPLADILDHYLKGSSIDFLTIDAEGLDMDVLRSNNWDKYRPAYVLVESQPNELSDINRSDLCRYMQEVGYNIFAKTYYTYFFKNMMSDESRR</sequence>
<organism evidence="1 2">
    <name type="scientific">Chitinophaga solisilvae</name>
    <dbReference type="NCBI Taxonomy" id="1233460"/>
    <lineage>
        <taxon>Bacteria</taxon>
        <taxon>Pseudomonadati</taxon>
        <taxon>Bacteroidota</taxon>
        <taxon>Chitinophagia</taxon>
        <taxon>Chitinophagales</taxon>
        <taxon>Chitinophagaceae</taxon>
        <taxon>Chitinophaga</taxon>
    </lineage>
</organism>
<dbReference type="GO" id="GO:0005737">
    <property type="term" value="C:cytoplasm"/>
    <property type="evidence" value="ECO:0007669"/>
    <property type="project" value="GOC"/>
</dbReference>
<keyword evidence="1" id="KW-0808">Transferase</keyword>
<dbReference type="GO" id="GO:0016197">
    <property type="term" value="P:endosomal transport"/>
    <property type="evidence" value="ECO:0007669"/>
    <property type="project" value="TreeGrafter"/>
</dbReference>
<dbReference type="Gene3D" id="3.40.50.150">
    <property type="entry name" value="Vaccinia Virus protein VP39"/>
    <property type="match status" value="1"/>
</dbReference>
<accession>A0A3S1B4K8</accession>
<dbReference type="GO" id="GO:0005886">
    <property type="term" value="C:plasma membrane"/>
    <property type="evidence" value="ECO:0007669"/>
    <property type="project" value="TreeGrafter"/>
</dbReference>
<dbReference type="InterPro" id="IPR006342">
    <property type="entry name" value="FkbM_mtfrase"/>
</dbReference>
<comment type="caution">
    <text evidence="1">The sequence shown here is derived from an EMBL/GenBank/DDBJ whole genome shotgun (WGS) entry which is preliminary data.</text>
</comment>
<protein>
    <submittedName>
        <fullName evidence="1">FkbM family methyltransferase</fullName>
    </submittedName>
</protein>
<dbReference type="Pfam" id="PF05050">
    <property type="entry name" value="Methyltransf_21"/>
    <property type="match status" value="1"/>
</dbReference>
<dbReference type="GO" id="GO:0008168">
    <property type="term" value="F:methyltransferase activity"/>
    <property type="evidence" value="ECO:0007669"/>
    <property type="project" value="UniProtKB-KW"/>
</dbReference>
<dbReference type="Proteomes" id="UP000281028">
    <property type="component" value="Unassembled WGS sequence"/>
</dbReference>
<reference evidence="1" key="1">
    <citation type="submission" date="2020-05" db="EMBL/GenBank/DDBJ databases">
        <title>Chitinophaga laudate sp. nov., isolated from a tropical peat swamp.</title>
        <authorList>
            <person name="Goh C.B.S."/>
            <person name="Lee M.S."/>
            <person name="Parimannan S."/>
            <person name="Pasbakhsh P."/>
            <person name="Yule C.M."/>
            <person name="Rajandas H."/>
            <person name="Loke S."/>
            <person name="Croft L."/>
            <person name="Tan J.B.L."/>
        </authorList>
    </citation>
    <scope>NUCLEOTIDE SEQUENCE</scope>
    <source>
        <strain evidence="1">Mgbs1</strain>
    </source>
</reference>
<dbReference type="EMBL" id="RIAR02000001">
    <property type="protein sequence ID" value="NSL85354.1"/>
    <property type="molecule type" value="Genomic_DNA"/>
</dbReference>
<evidence type="ECO:0000313" key="1">
    <source>
        <dbReference type="EMBL" id="NSL85354.1"/>
    </source>
</evidence>
<dbReference type="GO" id="GO:0006888">
    <property type="term" value="P:endoplasmic reticulum to Golgi vesicle-mediated transport"/>
    <property type="evidence" value="ECO:0007669"/>
    <property type="project" value="TreeGrafter"/>
</dbReference>
<dbReference type="InterPro" id="IPR053202">
    <property type="entry name" value="EGF_Rcpt_Signaling_Reg"/>
</dbReference>
<dbReference type="GO" id="GO:0032259">
    <property type="term" value="P:methylation"/>
    <property type="evidence" value="ECO:0007669"/>
    <property type="project" value="UniProtKB-KW"/>
</dbReference>